<dbReference type="SUPFAM" id="SSF88659">
    <property type="entry name" value="Sigma3 and sigma4 domains of RNA polymerase sigma factors"/>
    <property type="match status" value="1"/>
</dbReference>
<reference evidence="1 2" key="1">
    <citation type="submission" date="2020-10" db="EMBL/GenBank/DDBJ databases">
        <title>Genome sequencing of Lactobacillus mucosae KCTC 21011.</title>
        <authorList>
            <person name="Kim J."/>
        </authorList>
    </citation>
    <scope>NUCLEOTIDE SEQUENCE [LARGE SCALE GENOMIC DNA]</scope>
    <source>
        <strain evidence="1 2">LM011</strain>
        <plasmid evidence="1 2">unnamed1</plasmid>
    </source>
</reference>
<dbReference type="EMBL" id="CP062965">
    <property type="protein sequence ID" value="QOL68849.1"/>
    <property type="molecule type" value="Genomic_DNA"/>
</dbReference>
<gene>
    <name evidence="1" type="ORF">LM011_00125</name>
</gene>
<evidence type="ECO:0000313" key="2">
    <source>
        <dbReference type="Proteomes" id="UP000593929"/>
    </source>
</evidence>
<dbReference type="GO" id="GO:0006352">
    <property type="term" value="P:DNA-templated transcription initiation"/>
    <property type="evidence" value="ECO:0007669"/>
    <property type="project" value="InterPro"/>
</dbReference>
<keyword evidence="1" id="KW-0614">Plasmid</keyword>
<dbReference type="InterPro" id="IPR013325">
    <property type="entry name" value="RNA_pol_sigma_r2"/>
</dbReference>
<name>A0A7L9VR17_LIMMU</name>
<organism evidence="1 2">
    <name type="scientific">Limosilactobacillus mucosae</name>
    <name type="common">Lactobacillus mucosae</name>
    <dbReference type="NCBI Taxonomy" id="97478"/>
    <lineage>
        <taxon>Bacteria</taxon>
        <taxon>Bacillati</taxon>
        <taxon>Bacillota</taxon>
        <taxon>Bacilli</taxon>
        <taxon>Lactobacillales</taxon>
        <taxon>Lactobacillaceae</taxon>
        <taxon>Limosilactobacillus</taxon>
    </lineage>
</organism>
<proteinExistence type="predicted"/>
<sequence length="194" mass="22698">MISEAERSLTDGYRFLVADKQRLLVIYGALKYRGIYRSHQDFDDLAQQAMGWYAEAYRDFPGSPEKDQSSFSHYAFQRIDWHLKDRFKRQKVRANHQCLYLDAGLNGENASEWLIDSDCDAALIERAAAQQLWRRLWPYLTQKENSYLRCVIELGLNNKEIAKRWQTTPQAVSYVKKRVIQKARAIYSAPPNIA</sequence>
<dbReference type="Proteomes" id="UP000593929">
    <property type="component" value="Plasmid unnamed1"/>
</dbReference>
<dbReference type="RefSeq" id="WP_155519175.1">
    <property type="nucleotide sequence ID" value="NZ_CBCRVQ010000027.1"/>
</dbReference>
<dbReference type="GO" id="GO:0003700">
    <property type="term" value="F:DNA-binding transcription factor activity"/>
    <property type="evidence" value="ECO:0007669"/>
    <property type="project" value="InterPro"/>
</dbReference>
<geneLocation type="plasmid" evidence="1 2">
    <name>unnamed1</name>
</geneLocation>
<dbReference type="InterPro" id="IPR013324">
    <property type="entry name" value="RNA_pol_sigma_r3/r4-like"/>
</dbReference>
<evidence type="ECO:0000313" key="1">
    <source>
        <dbReference type="EMBL" id="QOL68849.1"/>
    </source>
</evidence>
<accession>A0A7L9VR17</accession>
<dbReference type="SUPFAM" id="SSF88946">
    <property type="entry name" value="Sigma2 domain of RNA polymerase sigma factors"/>
    <property type="match status" value="1"/>
</dbReference>
<dbReference type="AlphaFoldDB" id="A0A7L9VR17"/>
<protein>
    <submittedName>
        <fullName evidence="1">Sigma-70 family RNA polymerase sigma factor</fullName>
    </submittedName>
</protein>